<feature type="non-terminal residue" evidence="3">
    <location>
        <position position="405"/>
    </location>
</feature>
<evidence type="ECO:0000313" key="3">
    <source>
        <dbReference type="EMBL" id="RMX46516.1"/>
    </source>
</evidence>
<feature type="coiled-coil region" evidence="1">
    <location>
        <begin position="120"/>
        <end position="154"/>
    </location>
</feature>
<comment type="caution">
    <text evidence="3">The sequence shown here is derived from an EMBL/GenBank/DDBJ whole genome shotgun (WGS) entry which is preliminary data.</text>
</comment>
<organism evidence="3 4">
    <name type="scientific">Pocillopora damicornis</name>
    <name type="common">Cauliflower coral</name>
    <name type="synonym">Millepora damicornis</name>
    <dbReference type="NCBI Taxonomy" id="46731"/>
    <lineage>
        <taxon>Eukaryota</taxon>
        <taxon>Metazoa</taxon>
        <taxon>Cnidaria</taxon>
        <taxon>Anthozoa</taxon>
        <taxon>Hexacorallia</taxon>
        <taxon>Scleractinia</taxon>
        <taxon>Astrocoeniina</taxon>
        <taxon>Pocilloporidae</taxon>
        <taxon>Pocillopora</taxon>
    </lineage>
</organism>
<evidence type="ECO:0000256" key="2">
    <source>
        <dbReference type="SAM" id="MobiDB-lite"/>
    </source>
</evidence>
<keyword evidence="1" id="KW-0175">Coiled coil</keyword>
<dbReference type="AlphaFoldDB" id="A0A3M6TYT9"/>
<protein>
    <submittedName>
        <fullName evidence="3">Uncharacterized protein</fullName>
    </submittedName>
</protein>
<reference evidence="3 4" key="1">
    <citation type="journal article" date="2018" name="Sci. Rep.">
        <title>Comparative analysis of the Pocillopora damicornis genome highlights role of immune system in coral evolution.</title>
        <authorList>
            <person name="Cunning R."/>
            <person name="Bay R.A."/>
            <person name="Gillette P."/>
            <person name="Baker A.C."/>
            <person name="Traylor-Knowles N."/>
        </authorList>
    </citation>
    <scope>NUCLEOTIDE SEQUENCE [LARGE SCALE GENOMIC DNA]</scope>
    <source>
        <strain evidence="3">RSMAS</strain>
        <tissue evidence="3">Whole animal</tissue>
    </source>
</reference>
<proteinExistence type="predicted"/>
<dbReference type="Proteomes" id="UP000275408">
    <property type="component" value="Unassembled WGS sequence"/>
</dbReference>
<evidence type="ECO:0000256" key="1">
    <source>
        <dbReference type="SAM" id="Coils"/>
    </source>
</evidence>
<gene>
    <name evidence="3" type="ORF">pdam_00018707</name>
</gene>
<keyword evidence="4" id="KW-1185">Reference proteome</keyword>
<dbReference type="OrthoDB" id="10364149at2759"/>
<feature type="region of interest" description="Disordered" evidence="2">
    <location>
        <begin position="316"/>
        <end position="348"/>
    </location>
</feature>
<accession>A0A3M6TYT9</accession>
<evidence type="ECO:0000313" key="4">
    <source>
        <dbReference type="Proteomes" id="UP000275408"/>
    </source>
</evidence>
<name>A0A3M6TYT9_POCDA</name>
<feature type="compositionally biased region" description="Polar residues" evidence="2">
    <location>
        <begin position="320"/>
        <end position="344"/>
    </location>
</feature>
<dbReference type="EMBL" id="RCHS01002686">
    <property type="protein sequence ID" value="RMX46516.1"/>
    <property type="molecule type" value="Genomic_DNA"/>
</dbReference>
<sequence length="405" mass="45619">MDFTCSSNESNENKNCKMNKTTLGDKESVKKSCAAKIFDEGINITNRSAENYHEPLEASHGARIMANENYKMNKNTAGDKESVRKFFAARIFDEGVNITNRSAKYYHEPLEASHGAWIMANESAREKEQLEQKITCLETEINAKEKENAFLKETLIGRDKEIVDLREKLSQLQQNGPRNQLDFAKQMAIMDEKLQETRKNIEELENGLNYSLLKKETKSKSEPQTFNGKAYFDIQPSWFDTLSNNARCLKIENFPITAKDLEVMKNTTSHSKPFTEPAKGKDNFNLKLSWFDIPSNNAGCLEVKNFPVTAKDLKARQNEKNTPSVQLQGVPSNNTTDSSGNKVNPFSKRANCITKPTRILAANFVQGSPYSYQSPLPPILASTVPSGSQVGFAHQQINQHSFPKT</sequence>